<organism evidence="2 3">
    <name type="scientific">Streptomyces formicae</name>
    <dbReference type="NCBI Taxonomy" id="1616117"/>
    <lineage>
        <taxon>Bacteria</taxon>
        <taxon>Bacillati</taxon>
        <taxon>Actinomycetota</taxon>
        <taxon>Actinomycetes</taxon>
        <taxon>Kitasatosporales</taxon>
        <taxon>Streptomycetaceae</taxon>
        <taxon>Streptomyces</taxon>
    </lineage>
</organism>
<gene>
    <name evidence="2" type="ORF">KY5_0609</name>
</gene>
<dbReference type="KEGG" id="sfk:KY5_0609"/>
<sequence>MSRHAPNRQLSDLLAEANWSAGDLARAINILGQAARLSLSYDRTSVAHWLAGSRPRAPIPDLAARALSRRSGRVITPEDTGLSQSPSSRAARNPNPLEEGDPLRRLTALCRQDADPARRSPLTASPYTLAALTLPDWTPRPTSTSPNASERAVSCSSADVRILQEMAEVFASLCSAHGGGHARSALAAYITDDAERMLVAPATSEVHQHLCTAAAQLTHLLGVMTEDAGYAGLAQCYYRTALDLARQADDRATYAITLRTMSLQALSLGHPSQAHTLAQTALDTAGAGTTTAATRSFLLAQRALTYAAVRQPRRSRADLRAADRQHERASSPPGPFTSYPRAGLEYHTARTLNALGEPGPALASLTHAARHRAPAQGKAWALTHARLAEARVNLGQLEAACDHWHTFLDHYPYLHSAQVDQALTRLRQRAGAFPRQNRAVSLLHRARGLERPIRPCG</sequence>
<keyword evidence="3" id="KW-1185">Reference proteome</keyword>
<reference evidence="2 3" key="1">
    <citation type="submission" date="2017-08" db="EMBL/GenBank/DDBJ databases">
        <title>Complete Genome Sequence of Streptomyces formicae KY5, the formicamycin producer.</title>
        <authorList>
            <person name="Holmes N.A."/>
            <person name="Devine R."/>
            <person name="Qin Z."/>
            <person name="Seipke R.F."/>
            <person name="Wilkinson B."/>
            <person name="Hutchings M.I."/>
        </authorList>
    </citation>
    <scope>NUCLEOTIDE SEQUENCE [LARGE SCALE GENOMIC DNA]</scope>
    <source>
        <strain evidence="2 3">KY5</strain>
    </source>
</reference>
<evidence type="ECO:0000313" key="3">
    <source>
        <dbReference type="Proteomes" id="UP000221011"/>
    </source>
</evidence>
<dbReference type="EMBL" id="CP022685">
    <property type="protein sequence ID" value="ATL25627.1"/>
    <property type="molecule type" value="Genomic_DNA"/>
</dbReference>
<dbReference type="InterPro" id="IPR011990">
    <property type="entry name" value="TPR-like_helical_dom_sf"/>
</dbReference>
<evidence type="ECO:0000313" key="2">
    <source>
        <dbReference type="EMBL" id="ATL25627.1"/>
    </source>
</evidence>
<feature type="compositionally biased region" description="Basic and acidic residues" evidence="1">
    <location>
        <begin position="315"/>
        <end position="329"/>
    </location>
</feature>
<protein>
    <submittedName>
        <fullName evidence="2">Regulatory protein</fullName>
    </submittedName>
</protein>
<feature type="region of interest" description="Disordered" evidence="1">
    <location>
        <begin position="70"/>
        <end position="103"/>
    </location>
</feature>
<proteinExistence type="predicted"/>
<dbReference type="Proteomes" id="UP000221011">
    <property type="component" value="Chromosome"/>
</dbReference>
<dbReference type="SUPFAM" id="SSF48452">
    <property type="entry name" value="TPR-like"/>
    <property type="match status" value="1"/>
</dbReference>
<accession>A0A291Q2B1</accession>
<feature type="compositionally biased region" description="Polar residues" evidence="1">
    <location>
        <begin position="81"/>
        <end position="90"/>
    </location>
</feature>
<name>A0A291Q2B1_9ACTN</name>
<evidence type="ECO:0000256" key="1">
    <source>
        <dbReference type="SAM" id="MobiDB-lite"/>
    </source>
</evidence>
<dbReference type="AlphaFoldDB" id="A0A291Q2B1"/>
<dbReference type="Gene3D" id="1.25.40.10">
    <property type="entry name" value="Tetratricopeptide repeat domain"/>
    <property type="match status" value="1"/>
</dbReference>
<feature type="region of interest" description="Disordered" evidence="1">
    <location>
        <begin position="315"/>
        <end position="340"/>
    </location>
</feature>